<accession>A0A0F7SLR5</accession>
<organism evidence="2">
    <name type="scientific">Phaffia rhodozyma</name>
    <name type="common">Yeast</name>
    <name type="synonym">Xanthophyllomyces dendrorhous</name>
    <dbReference type="NCBI Taxonomy" id="264483"/>
    <lineage>
        <taxon>Eukaryota</taxon>
        <taxon>Fungi</taxon>
        <taxon>Dikarya</taxon>
        <taxon>Basidiomycota</taxon>
        <taxon>Agaricomycotina</taxon>
        <taxon>Tremellomycetes</taxon>
        <taxon>Cystofilobasidiales</taxon>
        <taxon>Mrakiaceae</taxon>
        <taxon>Phaffia</taxon>
    </lineage>
</organism>
<evidence type="ECO:0000313" key="2">
    <source>
        <dbReference type="EMBL" id="CDZ97942.1"/>
    </source>
</evidence>
<dbReference type="EMBL" id="LN483249">
    <property type="protein sequence ID" value="CDZ97942.1"/>
    <property type="molecule type" value="Genomic_DNA"/>
</dbReference>
<reference evidence="2" key="1">
    <citation type="submission" date="2014-08" db="EMBL/GenBank/DDBJ databases">
        <authorList>
            <person name="Sharma Rahul"/>
            <person name="Thines Marco"/>
        </authorList>
    </citation>
    <scope>NUCLEOTIDE SEQUENCE</scope>
</reference>
<dbReference type="AlphaFoldDB" id="A0A0F7SLR5"/>
<name>A0A0F7SLR5_PHARH</name>
<sequence length="583" mass="67605">MILFDKHKASGPLPLAHSSYDSLFETRSDRKSLFPRRSSIFNLRASSSPQHIAVRLSLLSFFIMTLFVLWDIVRAWSNRVELRRDIDLAQFDVPAGALRANPAYWRDLERKDGSWWWSGGQDVSPWDWKAGEGAGMRDIKRRGRGKDGKIRVLALIDFQDYITRMNTHTPELISAALAHPDLETDAWGPGWKGWDSSLMLSENLAKRRLLIERSDTAIPSHMEHAVQKRQKRDGPEETKVLGEVGCGYYDLVWTISDIFKVDDPRLDHPGCGTIFAQQLGDCHADDCINKWYARQLNITVVKYPHELMDMLHPERINKRFPGMQMHLFGHSPDSANRWDFYPVEKWEDKKVDVQGFGFDGSLYPIRTTVTNARKGYGSSTDIAWFEHPGYELPTKTPEEPPEWYEDKSPLLKNHEKTREAFATALRETRICIFDSSLERKMIRKYAQAFMSGCVVAGDYPTDKEEDICEFMIELKQDWSIEHINRVLKDALQDEEELQRKAMLGFAFARTHLTNTRKVDGMLRLWDGHNRGWRGYHFPTGYTLRCRQYWQGDSSYRPPWCARQGPMGLEGEWDRAHLPSLTKR</sequence>
<evidence type="ECO:0000256" key="1">
    <source>
        <dbReference type="SAM" id="Phobius"/>
    </source>
</evidence>
<keyword evidence="1" id="KW-0812">Transmembrane</keyword>
<keyword evidence="1" id="KW-1133">Transmembrane helix</keyword>
<proteinExistence type="predicted"/>
<keyword evidence="1" id="KW-0472">Membrane</keyword>
<feature type="transmembrane region" description="Helical" evidence="1">
    <location>
        <begin position="52"/>
        <end position="73"/>
    </location>
</feature>
<protein>
    <submittedName>
        <fullName evidence="2">Uncharacterized protein</fullName>
    </submittedName>
</protein>